<evidence type="ECO:0000313" key="1">
    <source>
        <dbReference type="EMBL" id="MBM9503145.1"/>
    </source>
</evidence>
<dbReference type="Proteomes" id="UP000749040">
    <property type="component" value="Unassembled WGS sequence"/>
</dbReference>
<comment type="caution">
    <text evidence="1">The sequence shown here is derived from an EMBL/GenBank/DDBJ whole genome shotgun (WGS) entry which is preliminary data.</text>
</comment>
<accession>A0ABS2TIH3</accession>
<gene>
    <name evidence="1" type="ORF">ITX44_01090</name>
</gene>
<dbReference type="EMBL" id="JADKYB010000001">
    <property type="protein sequence ID" value="MBM9503145.1"/>
    <property type="molecule type" value="Genomic_DNA"/>
</dbReference>
<proteinExistence type="predicted"/>
<organism evidence="1 2">
    <name type="scientific">Actinacidiphila acididurans</name>
    <dbReference type="NCBI Taxonomy" id="2784346"/>
    <lineage>
        <taxon>Bacteria</taxon>
        <taxon>Bacillati</taxon>
        <taxon>Actinomycetota</taxon>
        <taxon>Actinomycetes</taxon>
        <taxon>Kitasatosporales</taxon>
        <taxon>Streptomycetaceae</taxon>
        <taxon>Actinacidiphila</taxon>
    </lineage>
</organism>
<evidence type="ECO:0000313" key="2">
    <source>
        <dbReference type="Proteomes" id="UP000749040"/>
    </source>
</evidence>
<protein>
    <submittedName>
        <fullName evidence="1">Uncharacterized protein</fullName>
    </submittedName>
</protein>
<keyword evidence="2" id="KW-1185">Reference proteome</keyword>
<dbReference type="RefSeq" id="WP_205355021.1">
    <property type="nucleotide sequence ID" value="NZ_JADKYB010000001.1"/>
</dbReference>
<sequence>MLDEPFLWEAVTSGPYWRVLDRLKATTVGDKAWQAWSRGYAEMIELPAEDLIKAVSRQRRA</sequence>
<name>A0ABS2TIH3_9ACTN</name>
<reference evidence="1 2" key="1">
    <citation type="submission" date="2021-01" db="EMBL/GenBank/DDBJ databases">
        <title>Streptomyces acididurans sp. nov., isolated from a peat swamp forest soil.</title>
        <authorList>
            <person name="Chantavorakit T."/>
            <person name="Duangmal K."/>
        </authorList>
    </citation>
    <scope>NUCLEOTIDE SEQUENCE [LARGE SCALE GENOMIC DNA]</scope>
    <source>
        <strain evidence="1 2">KK5PA1</strain>
    </source>
</reference>